<name>A0A2G9TXI4_TELCI</name>
<dbReference type="EMBL" id="KZ352767">
    <property type="protein sequence ID" value="PIO61960.1"/>
    <property type="molecule type" value="Genomic_DNA"/>
</dbReference>
<organism evidence="1 2">
    <name type="scientific">Teladorsagia circumcincta</name>
    <name type="common">Brown stomach worm</name>
    <name type="synonym">Ostertagia circumcincta</name>
    <dbReference type="NCBI Taxonomy" id="45464"/>
    <lineage>
        <taxon>Eukaryota</taxon>
        <taxon>Metazoa</taxon>
        <taxon>Ecdysozoa</taxon>
        <taxon>Nematoda</taxon>
        <taxon>Chromadorea</taxon>
        <taxon>Rhabditida</taxon>
        <taxon>Rhabditina</taxon>
        <taxon>Rhabditomorpha</taxon>
        <taxon>Strongyloidea</taxon>
        <taxon>Trichostrongylidae</taxon>
        <taxon>Teladorsagia</taxon>
    </lineage>
</organism>
<evidence type="ECO:0000313" key="2">
    <source>
        <dbReference type="Proteomes" id="UP000230423"/>
    </source>
</evidence>
<keyword evidence="1" id="KW-0687">Ribonucleoprotein</keyword>
<sequence length="64" mass="7245">MVAEEPPLEHLVHLDQAEIQDSQDLMDHLVLLLAESIRLLTPGDLRLELISEEKGFYILTPPAQ</sequence>
<reference evidence="1 2" key="1">
    <citation type="submission" date="2015-09" db="EMBL/GenBank/DDBJ databases">
        <title>Draft genome of the parasitic nematode Teladorsagia circumcincta isolate WARC Sus (inbred).</title>
        <authorList>
            <person name="Mitreva M."/>
        </authorList>
    </citation>
    <scope>NUCLEOTIDE SEQUENCE [LARGE SCALE GENOMIC DNA]</scope>
    <source>
        <strain evidence="1 2">S</strain>
    </source>
</reference>
<dbReference type="AlphaFoldDB" id="A0A2G9TXI4"/>
<proteinExistence type="predicted"/>
<feature type="non-terminal residue" evidence="1">
    <location>
        <position position="64"/>
    </location>
</feature>
<keyword evidence="2" id="KW-1185">Reference proteome</keyword>
<evidence type="ECO:0000313" key="1">
    <source>
        <dbReference type="EMBL" id="PIO61960.1"/>
    </source>
</evidence>
<keyword evidence="1" id="KW-0689">Ribosomal protein</keyword>
<protein>
    <submittedName>
        <fullName evidence="1">30S ribosomal protein S6 domain protein</fullName>
    </submittedName>
</protein>
<dbReference type="Proteomes" id="UP000230423">
    <property type="component" value="Unassembled WGS sequence"/>
</dbReference>
<dbReference type="GO" id="GO:0005840">
    <property type="term" value="C:ribosome"/>
    <property type="evidence" value="ECO:0007669"/>
    <property type="project" value="UniProtKB-KW"/>
</dbReference>
<accession>A0A2G9TXI4</accession>
<gene>
    <name evidence="1" type="ORF">TELCIR_16499</name>
</gene>